<organism evidence="1 2">
    <name type="scientific">Candidatus Nitrospira nitrificans</name>
    <dbReference type="NCBI Taxonomy" id="1742973"/>
    <lineage>
        <taxon>Bacteria</taxon>
        <taxon>Pseudomonadati</taxon>
        <taxon>Nitrospirota</taxon>
        <taxon>Nitrospiria</taxon>
        <taxon>Nitrospirales</taxon>
        <taxon>Nitrospiraceae</taxon>
        <taxon>Nitrospira</taxon>
    </lineage>
</organism>
<dbReference type="AlphaFoldDB" id="A0A0S4LIC3"/>
<evidence type="ECO:0000313" key="2">
    <source>
        <dbReference type="Proteomes" id="UP000198736"/>
    </source>
</evidence>
<proteinExistence type="predicted"/>
<reference evidence="2" key="1">
    <citation type="submission" date="2015-10" db="EMBL/GenBank/DDBJ databases">
        <authorList>
            <person name="Luecker S."/>
            <person name="Luecker S."/>
        </authorList>
    </citation>
    <scope>NUCLEOTIDE SEQUENCE [LARGE SCALE GENOMIC DNA]</scope>
</reference>
<evidence type="ECO:0000313" key="1">
    <source>
        <dbReference type="EMBL" id="CUS37351.1"/>
    </source>
</evidence>
<dbReference type="Gene3D" id="3.20.20.150">
    <property type="entry name" value="Divalent-metal-dependent TIM barrel enzymes"/>
    <property type="match status" value="1"/>
</dbReference>
<dbReference type="Pfam" id="PF05114">
    <property type="entry name" value="MbnB_TglH_ChrH"/>
    <property type="match status" value="1"/>
</dbReference>
<accession>A0A0S4LIC3</accession>
<dbReference type="InterPro" id="IPR007801">
    <property type="entry name" value="MbnB/TglH/ChrH"/>
</dbReference>
<keyword evidence="2" id="KW-1185">Reference proteome</keyword>
<evidence type="ECO:0008006" key="3">
    <source>
        <dbReference type="Google" id="ProtNLM"/>
    </source>
</evidence>
<sequence>MVLSGAYHREFIRRLESIPVHGLGLSVDIHAPDLASLRRILQERQVSPAYLEVFRTTSTALASTRKEAEDGLLTYHGEGLWVTQPEMADSAAFEHEISETTAQLIILQSAWLNHECATKYLAGYHYGTYLPPLYTPSSANVVADNTRVIQRLLNQQCRLANGSTPLVLLEMPPLTYFVAGTMSIPRFFQMVSEQASCGLVLDVGHLWTVFRYSGAHRTMSLTRFVEAFLNEFPLDRVVEIHVAGLAVHESHRALTSRLSGGLGDDELPAWIDAHAAPIPTVLFEMLDQILCHPRLTSLKGLALEVDTKPIELIADEFAEFTRRYGALFHRLSHIEQGVPDCEALSVAEGSMLTPSTQTLNEAYDRYARVTAGIMEPAGSEWNQATANIQELDLYRFVYLPYEILHWGGKVDDMFVESCRQLRERDISLEGFVAFWFREPRPLSGTYDFFLLKIDRFVEFVHEVAPELRAVAEKEADELRRAYRFVNEPTFQCKS</sequence>
<dbReference type="EMBL" id="CZPZ01000023">
    <property type="protein sequence ID" value="CUS37351.1"/>
    <property type="molecule type" value="Genomic_DNA"/>
</dbReference>
<gene>
    <name evidence="1" type="ORF">COMA2_30229</name>
</gene>
<name>A0A0S4LIC3_9BACT</name>
<protein>
    <recommendedName>
        <fullName evidence="3">DUF692 domain-containing protein</fullName>
    </recommendedName>
</protein>
<dbReference type="STRING" id="1742973.COMA2_30229"/>
<dbReference type="Proteomes" id="UP000198736">
    <property type="component" value="Unassembled WGS sequence"/>
</dbReference>